<evidence type="ECO:0000313" key="2">
    <source>
        <dbReference type="EMBL" id="QIA09019.1"/>
    </source>
</evidence>
<keyword evidence="3" id="KW-1185">Reference proteome</keyword>
<evidence type="ECO:0000256" key="1">
    <source>
        <dbReference type="SAM" id="Phobius"/>
    </source>
</evidence>
<dbReference type="AlphaFoldDB" id="A0A6C0RFV2"/>
<feature type="transmembrane region" description="Helical" evidence="1">
    <location>
        <begin position="199"/>
        <end position="219"/>
    </location>
</feature>
<dbReference type="PANTHER" id="PTHR39419:SF1">
    <property type="entry name" value="SLL0814 PROTEIN"/>
    <property type="match status" value="1"/>
</dbReference>
<feature type="transmembrane region" description="Helical" evidence="1">
    <location>
        <begin position="15"/>
        <end position="35"/>
    </location>
</feature>
<accession>A0A6C0RFV2</accession>
<feature type="transmembrane region" description="Helical" evidence="1">
    <location>
        <begin position="135"/>
        <end position="152"/>
    </location>
</feature>
<gene>
    <name evidence="2" type="ORF">G0Q07_15430</name>
</gene>
<organism evidence="2 3">
    <name type="scientific">Draconibacterium halophilum</name>
    <dbReference type="NCBI Taxonomy" id="2706887"/>
    <lineage>
        <taxon>Bacteria</taxon>
        <taxon>Pseudomonadati</taxon>
        <taxon>Bacteroidota</taxon>
        <taxon>Bacteroidia</taxon>
        <taxon>Marinilabiliales</taxon>
        <taxon>Prolixibacteraceae</taxon>
        <taxon>Draconibacterium</taxon>
    </lineage>
</organism>
<keyword evidence="1" id="KW-1133">Transmembrane helix</keyword>
<dbReference type="KEGG" id="drc:G0Q07_15430"/>
<evidence type="ECO:0000313" key="3">
    <source>
        <dbReference type="Proteomes" id="UP000474630"/>
    </source>
</evidence>
<sequence>MSGLKQIANSIQANFRYVVIFIIIFYSVGFVGLAIPTTRPLFVHLTPFALLLSSVIVALFHSKFSAKTILVFLFIYVASFIVELIGVNTGSIFGNYTYGHGLGLKLFNTPLIIGINWLLLVYVSNSVLEKTNWNPIGKVFGASVLMLSYDILLEQVAPKLAMWTFSTSSVPIQNYVAWFILALLFSLTVHLLKINTRNRIAPVVFGIQALFFVLLLLTLN</sequence>
<feature type="transmembrane region" description="Helical" evidence="1">
    <location>
        <begin position="41"/>
        <end position="61"/>
    </location>
</feature>
<reference evidence="2 3" key="1">
    <citation type="submission" date="2020-02" db="EMBL/GenBank/DDBJ databases">
        <title>Genome sequencing for Draconibacterium sp. strain M1.</title>
        <authorList>
            <person name="Park S.-J."/>
        </authorList>
    </citation>
    <scope>NUCLEOTIDE SEQUENCE [LARGE SCALE GENOMIC DNA]</scope>
    <source>
        <strain evidence="2 3">M1</strain>
    </source>
</reference>
<keyword evidence="1" id="KW-0812">Transmembrane</keyword>
<dbReference type="EMBL" id="CP048409">
    <property type="protein sequence ID" value="QIA09019.1"/>
    <property type="molecule type" value="Genomic_DNA"/>
</dbReference>
<keyword evidence="1" id="KW-0472">Membrane</keyword>
<proteinExistence type="predicted"/>
<feature type="transmembrane region" description="Helical" evidence="1">
    <location>
        <begin position="68"/>
        <end position="86"/>
    </location>
</feature>
<protein>
    <submittedName>
        <fullName evidence="2">Carotenoid biosynthesis protein</fullName>
    </submittedName>
</protein>
<feature type="transmembrane region" description="Helical" evidence="1">
    <location>
        <begin position="172"/>
        <end position="192"/>
    </location>
</feature>
<dbReference type="PANTHER" id="PTHR39419">
    <property type="entry name" value="SLL0814 PROTEIN"/>
    <property type="match status" value="1"/>
</dbReference>
<feature type="transmembrane region" description="Helical" evidence="1">
    <location>
        <begin position="106"/>
        <end position="123"/>
    </location>
</feature>
<dbReference type="Proteomes" id="UP000474630">
    <property type="component" value="Chromosome"/>
</dbReference>
<name>A0A6C0RFV2_9BACT</name>
<dbReference type="Pfam" id="PF04240">
    <property type="entry name" value="Caroten_synth"/>
    <property type="match status" value="1"/>
</dbReference>
<dbReference type="RefSeq" id="WP_163347800.1">
    <property type="nucleotide sequence ID" value="NZ_CP048409.1"/>
</dbReference>
<dbReference type="InterPro" id="IPR007354">
    <property type="entry name" value="CruF-like"/>
</dbReference>